<accession>A0ABT6Y9W8</accession>
<dbReference type="EMBL" id="JASHIF010000010">
    <property type="protein sequence ID" value="MDI9860340.1"/>
    <property type="molecule type" value="Genomic_DNA"/>
</dbReference>
<comment type="caution">
    <text evidence="1">The sequence shown here is derived from an EMBL/GenBank/DDBJ whole genome shotgun (WGS) entry which is preliminary data.</text>
</comment>
<keyword evidence="2" id="KW-1185">Reference proteome</keyword>
<proteinExistence type="predicted"/>
<organism evidence="1 2">
    <name type="scientific">Flectobacillus roseus</name>
    <dbReference type="NCBI Taxonomy" id="502259"/>
    <lineage>
        <taxon>Bacteria</taxon>
        <taxon>Pseudomonadati</taxon>
        <taxon>Bacteroidota</taxon>
        <taxon>Cytophagia</taxon>
        <taxon>Cytophagales</taxon>
        <taxon>Flectobacillaceae</taxon>
        <taxon>Flectobacillus</taxon>
    </lineage>
</organism>
<dbReference type="Proteomes" id="UP001236507">
    <property type="component" value="Unassembled WGS sequence"/>
</dbReference>
<name>A0ABT6Y9W8_9BACT</name>
<dbReference type="NCBIfam" id="TIGR01509">
    <property type="entry name" value="HAD-SF-IA-v3"/>
    <property type="match status" value="1"/>
</dbReference>
<evidence type="ECO:0000313" key="1">
    <source>
        <dbReference type="EMBL" id="MDI9860340.1"/>
    </source>
</evidence>
<dbReference type="PANTHER" id="PTHR47478">
    <property type="match status" value="1"/>
</dbReference>
<dbReference type="InterPro" id="IPR036412">
    <property type="entry name" value="HAD-like_sf"/>
</dbReference>
<dbReference type="CDD" id="cd04305">
    <property type="entry name" value="HAD_Neu5Ac-Pase_like"/>
    <property type="match status" value="1"/>
</dbReference>
<dbReference type="InterPro" id="IPR023214">
    <property type="entry name" value="HAD_sf"/>
</dbReference>
<gene>
    <name evidence="1" type="ORF">QM524_14090</name>
</gene>
<dbReference type="InterPro" id="IPR052550">
    <property type="entry name" value="Pyrimidine_5'-ntase_YjjG"/>
</dbReference>
<dbReference type="SFLD" id="SFLDG01135">
    <property type="entry name" value="C1.5.6:_HAD__Beta-PGM__Phospha"/>
    <property type="match status" value="1"/>
</dbReference>
<dbReference type="Gene3D" id="1.10.150.240">
    <property type="entry name" value="Putative phosphatase, domain 2"/>
    <property type="match status" value="1"/>
</dbReference>
<dbReference type="InterPro" id="IPR006439">
    <property type="entry name" value="HAD-SF_hydro_IA"/>
</dbReference>
<dbReference type="NCBIfam" id="TIGR01549">
    <property type="entry name" value="HAD-SF-IA-v1"/>
    <property type="match status" value="1"/>
</dbReference>
<dbReference type="Pfam" id="PF00702">
    <property type="entry name" value="Hydrolase"/>
    <property type="match status" value="1"/>
</dbReference>
<protein>
    <submittedName>
        <fullName evidence="1">YjjG family noncanonical pyrimidine nucleotidase</fullName>
    </submittedName>
</protein>
<sequence length="229" mass="26984">MYKHIFFDLDHTLWDHHYNSKIALGEVFELFQLQEIGIPSIEQFYHKFNEVNHKLWLDYERSKISQAELRHIRFRQVFSQLGVNNHDSCDQVSDTYLDISPKKPHLLPYTKEILDYLSPKYPLHIITNGFNEIQDVKMNSGGIKHYFKHIITSQNSGHKKPDPEIFHYALEQVGAKPRECLMIGDTFYTDVLGAMQVGIDAVFFNPNDQRHVERPTYEIKHLSELKKIL</sequence>
<reference evidence="1 2" key="1">
    <citation type="submission" date="2023-05" db="EMBL/GenBank/DDBJ databases">
        <title>Novel species of genus Flectobacillus isolated from stream in China.</title>
        <authorList>
            <person name="Lu H."/>
        </authorList>
    </citation>
    <scope>NUCLEOTIDE SEQUENCE [LARGE SCALE GENOMIC DNA]</scope>
    <source>
        <strain evidence="1 2">KCTC 42575</strain>
    </source>
</reference>
<dbReference type="PANTHER" id="PTHR47478:SF1">
    <property type="entry name" value="PYRIMIDINE 5'-NUCLEOTIDASE YJJG"/>
    <property type="match status" value="1"/>
</dbReference>
<evidence type="ECO:0000313" key="2">
    <source>
        <dbReference type="Proteomes" id="UP001236507"/>
    </source>
</evidence>
<dbReference type="InterPro" id="IPR011951">
    <property type="entry name" value="HAD-SF_hydro_IA_YjjG/PynA"/>
</dbReference>
<dbReference type="InterPro" id="IPR023198">
    <property type="entry name" value="PGP-like_dom2"/>
</dbReference>
<dbReference type="RefSeq" id="WP_166576975.1">
    <property type="nucleotide sequence ID" value="NZ_JASHIF010000010.1"/>
</dbReference>
<dbReference type="Gene3D" id="3.40.50.1000">
    <property type="entry name" value="HAD superfamily/HAD-like"/>
    <property type="match status" value="1"/>
</dbReference>
<dbReference type="NCBIfam" id="TIGR02254">
    <property type="entry name" value="YjjG_YfnB"/>
    <property type="match status" value="1"/>
</dbReference>
<dbReference type="SUPFAM" id="SSF56784">
    <property type="entry name" value="HAD-like"/>
    <property type="match status" value="1"/>
</dbReference>
<dbReference type="SFLD" id="SFLDG01129">
    <property type="entry name" value="C1.5:_HAD__Beta-PGM__Phosphata"/>
    <property type="match status" value="1"/>
</dbReference>
<dbReference type="SFLD" id="SFLDS00003">
    <property type="entry name" value="Haloacid_Dehalogenase"/>
    <property type="match status" value="1"/>
</dbReference>